<name>A0A914V648_9BILA</name>
<proteinExistence type="predicted"/>
<organism evidence="2 3">
    <name type="scientific">Plectus sambesii</name>
    <dbReference type="NCBI Taxonomy" id="2011161"/>
    <lineage>
        <taxon>Eukaryota</taxon>
        <taxon>Metazoa</taxon>
        <taxon>Ecdysozoa</taxon>
        <taxon>Nematoda</taxon>
        <taxon>Chromadorea</taxon>
        <taxon>Plectida</taxon>
        <taxon>Plectina</taxon>
        <taxon>Plectoidea</taxon>
        <taxon>Plectidae</taxon>
        <taxon>Plectus</taxon>
    </lineage>
</organism>
<accession>A0A914V648</accession>
<dbReference type="WBParaSite" id="PSAMB.scaffold158size70848.g2807.t1">
    <property type="protein sequence ID" value="PSAMB.scaffold158size70848.g2807.t1"/>
    <property type="gene ID" value="PSAMB.scaffold158size70848.g2807"/>
</dbReference>
<evidence type="ECO:0000313" key="3">
    <source>
        <dbReference type="WBParaSite" id="PSAMB.scaffold158size70848.g2807.t1"/>
    </source>
</evidence>
<sequence>MTALSATTPATAAGAALQRDGCVSRAERRDECGTVNEGARRQDAWLDSRNPVFYSSSASTGLGQPPPTPTLSNRQLFRTPSAYIRSLPG</sequence>
<feature type="compositionally biased region" description="Low complexity" evidence="1">
    <location>
        <begin position="1"/>
        <end position="16"/>
    </location>
</feature>
<evidence type="ECO:0000313" key="2">
    <source>
        <dbReference type="Proteomes" id="UP000887566"/>
    </source>
</evidence>
<keyword evidence="2" id="KW-1185">Reference proteome</keyword>
<reference evidence="3" key="1">
    <citation type="submission" date="2022-11" db="UniProtKB">
        <authorList>
            <consortium name="WormBaseParasite"/>
        </authorList>
    </citation>
    <scope>IDENTIFICATION</scope>
</reference>
<feature type="region of interest" description="Disordered" evidence="1">
    <location>
        <begin position="1"/>
        <end position="36"/>
    </location>
</feature>
<feature type="region of interest" description="Disordered" evidence="1">
    <location>
        <begin position="55"/>
        <end position="89"/>
    </location>
</feature>
<dbReference type="AlphaFoldDB" id="A0A914V648"/>
<feature type="compositionally biased region" description="Basic and acidic residues" evidence="1">
    <location>
        <begin position="25"/>
        <end position="36"/>
    </location>
</feature>
<dbReference type="Proteomes" id="UP000887566">
    <property type="component" value="Unplaced"/>
</dbReference>
<protein>
    <submittedName>
        <fullName evidence="3">Uncharacterized protein</fullName>
    </submittedName>
</protein>
<evidence type="ECO:0000256" key="1">
    <source>
        <dbReference type="SAM" id="MobiDB-lite"/>
    </source>
</evidence>